<feature type="signal peptide" evidence="1">
    <location>
        <begin position="1"/>
        <end position="29"/>
    </location>
</feature>
<dbReference type="Pfam" id="PF01471">
    <property type="entry name" value="PG_binding_1"/>
    <property type="match status" value="2"/>
</dbReference>
<comment type="caution">
    <text evidence="4">The sequence shown here is derived from an EMBL/GenBank/DDBJ whole genome shotgun (WGS) entry which is preliminary data.</text>
</comment>
<dbReference type="InterPro" id="IPR052905">
    <property type="entry name" value="LD-transpeptidase_YkuD-like"/>
</dbReference>
<reference evidence="5" key="1">
    <citation type="journal article" date="2019" name="Int. J. Syst. Evol. Microbiol.">
        <title>The Global Catalogue of Microorganisms (GCM) 10K type strain sequencing project: providing services to taxonomists for standard genome sequencing and annotation.</title>
        <authorList>
            <consortium name="The Broad Institute Genomics Platform"/>
            <consortium name="The Broad Institute Genome Sequencing Center for Infectious Disease"/>
            <person name="Wu L."/>
            <person name="Ma J."/>
        </authorList>
    </citation>
    <scope>NUCLEOTIDE SEQUENCE [LARGE SCALE GENOMIC DNA]</scope>
    <source>
        <strain evidence="5">JCM 18657</strain>
    </source>
</reference>
<dbReference type="Proteomes" id="UP001596528">
    <property type="component" value="Unassembled WGS sequence"/>
</dbReference>
<feature type="chain" id="PRO_5046675478" evidence="1">
    <location>
        <begin position="30"/>
        <end position="316"/>
    </location>
</feature>
<dbReference type="InterPro" id="IPR003709">
    <property type="entry name" value="VanY-like_core_dom"/>
</dbReference>
<dbReference type="InterPro" id="IPR009045">
    <property type="entry name" value="Zn_M74/Hedgehog-like"/>
</dbReference>
<feature type="domain" description="D-alanyl-D-alanine carboxypeptidase-like core" evidence="3">
    <location>
        <begin position="69"/>
        <end position="167"/>
    </location>
</feature>
<name>A0ABW2V658_9BACL</name>
<keyword evidence="1" id="KW-0732">Signal</keyword>
<dbReference type="RefSeq" id="WP_138790793.1">
    <property type="nucleotide sequence ID" value="NZ_JBHTGQ010000056.1"/>
</dbReference>
<evidence type="ECO:0000256" key="1">
    <source>
        <dbReference type="SAM" id="SignalP"/>
    </source>
</evidence>
<feature type="domain" description="Peptidoglycan binding-like" evidence="2">
    <location>
        <begin position="259"/>
        <end position="314"/>
    </location>
</feature>
<sequence length="316" mass="33286">MSTVKKKFFSLAVLLSLLTTTFLTVPAQAAESCVLSTMTDPLALRMEAGETVIWDGVTADLLAAKNRYESLIRAKGWSITYNSAYRPYQYQKHLYEISQNPTACSAEKTKHGLGTLVAAPSYTAPHTAGIAFDATVKNASGVALNGMTFVNSQLVAVAEQAGLYFPHTTSDGVHHQLSPTGSVLSVGSTGPEVTTLQTNLNKVGYTVTVDGIFGSGTESVVKQFQSAHGLTVDGKVGSATSTKLNTLAATTKVLRVGSTGDEVKVLQRLLTKKGYPLTADGVFGSGTEAAVKKFQQAKGLTVDGIVGSATWNKLRS</sequence>
<evidence type="ECO:0000259" key="3">
    <source>
        <dbReference type="Pfam" id="PF02557"/>
    </source>
</evidence>
<feature type="domain" description="Peptidoglycan binding-like" evidence="2">
    <location>
        <begin position="189"/>
        <end position="244"/>
    </location>
</feature>
<dbReference type="SUPFAM" id="SSF55166">
    <property type="entry name" value="Hedgehog/DD-peptidase"/>
    <property type="match status" value="1"/>
</dbReference>
<dbReference type="InterPro" id="IPR036365">
    <property type="entry name" value="PGBD-like_sf"/>
</dbReference>
<dbReference type="Pfam" id="PF02557">
    <property type="entry name" value="VanY"/>
    <property type="match status" value="1"/>
</dbReference>
<protein>
    <submittedName>
        <fullName evidence="4">Peptidoglycan-binding protein</fullName>
    </submittedName>
</protein>
<dbReference type="InterPro" id="IPR036366">
    <property type="entry name" value="PGBDSf"/>
</dbReference>
<evidence type="ECO:0000313" key="5">
    <source>
        <dbReference type="Proteomes" id="UP001596528"/>
    </source>
</evidence>
<organism evidence="4 5">
    <name type="scientific">Paenibacillus thermoaerophilus</name>
    <dbReference type="NCBI Taxonomy" id="1215385"/>
    <lineage>
        <taxon>Bacteria</taxon>
        <taxon>Bacillati</taxon>
        <taxon>Bacillota</taxon>
        <taxon>Bacilli</taxon>
        <taxon>Bacillales</taxon>
        <taxon>Paenibacillaceae</taxon>
        <taxon>Paenibacillus</taxon>
    </lineage>
</organism>
<dbReference type="SUPFAM" id="SSF47090">
    <property type="entry name" value="PGBD-like"/>
    <property type="match status" value="2"/>
</dbReference>
<dbReference type="Gene3D" id="1.10.101.10">
    <property type="entry name" value="PGBD-like superfamily/PGBD"/>
    <property type="match status" value="2"/>
</dbReference>
<dbReference type="InterPro" id="IPR002477">
    <property type="entry name" value="Peptidoglycan-bd-like"/>
</dbReference>
<keyword evidence="5" id="KW-1185">Reference proteome</keyword>
<dbReference type="PANTHER" id="PTHR41533">
    <property type="entry name" value="L,D-TRANSPEPTIDASE HI_1667-RELATED"/>
    <property type="match status" value="1"/>
</dbReference>
<proteinExistence type="predicted"/>
<evidence type="ECO:0000259" key="2">
    <source>
        <dbReference type="Pfam" id="PF01471"/>
    </source>
</evidence>
<dbReference type="EMBL" id="JBHTGQ010000056">
    <property type="protein sequence ID" value="MFC7751642.1"/>
    <property type="molecule type" value="Genomic_DNA"/>
</dbReference>
<gene>
    <name evidence="4" type="ORF">ACFQWB_17140</name>
</gene>
<evidence type="ECO:0000313" key="4">
    <source>
        <dbReference type="EMBL" id="MFC7751642.1"/>
    </source>
</evidence>
<accession>A0ABW2V658</accession>
<dbReference type="PANTHER" id="PTHR41533:SF1">
    <property type="entry name" value="L,D-TRANSPEPTIDASE YCBB-RELATED"/>
    <property type="match status" value="1"/>
</dbReference>
<dbReference type="Gene3D" id="3.30.1380.10">
    <property type="match status" value="1"/>
</dbReference>